<evidence type="ECO:0000313" key="2">
    <source>
        <dbReference type="EMBL" id="KAF6718213.1"/>
    </source>
</evidence>
<evidence type="ECO:0000256" key="1">
    <source>
        <dbReference type="SAM" id="MobiDB-lite"/>
    </source>
</evidence>
<dbReference type="Proteomes" id="UP000646548">
    <property type="component" value="Unassembled WGS sequence"/>
</dbReference>
<protein>
    <submittedName>
        <fullName evidence="2">Uncharacterized protein</fullName>
    </submittedName>
</protein>
<name>A0A834BRA6_ORYME</name>
<sequence>MERRKRPERRKRHPETGAVRSTGVPGQRNLRSAEGGVDCRADDSGTPVPVRAALQLQRCTGSDDSGAAAAVSSPSLDGAPVIRLTPASDPRQLPDSLRCSTAAAGPARVCCRAP</sequence>
<reference evidence="2" key="1">
    <citation type="journal article" name="BMC Genomics">
        <title>Long-read sequencing and de novo genome assembly of marine medaka (Oryzias melastigma).</title>
        <authorList>
            <person name="Liang P."/>
            <person name="Saqib H.S.A."/>
            <person name="Ni X."/>
            <person name="Shen Y."/>
        </authorList>
    </citation>
    <scope>NUCLEOTIDE SEQUENCE</scope>
    <source>
        <strain evidence="2">Bigg-433</strain>
    </source>
</reference>
<feature type="region of interest" description="Disordered" evidence="1">
    <location>
        <begin position="60"/>
        <end position="94"/>
    </location>
</feature>
<evidence type="ECO:0000313" key="3">
    <source>
        <dbReference type="Proteomes" id="UP000646548"/>
    </source>
</evidence>
<feature type="compositionally biased region" description="Basic residues" evidence="1">
    <location>
        <begin position="1"/>
        <end position="13"/>
    </location>
</feature>
<accession>A0A834BRA6</accession>
<comment type="caution">
    <text evidence="2">The sequence shown here is derived from an EMBL/GenBank/DDBJ whole genome shotgun (WGS) entry which is preliminary data.</text>
</comment>
<feature type="compositionally biased region" description="Low complexity" evidence="1">
    <location>
        <begin position="62"/>
        <end position="73"/>
    </location>
</feature>
<proteinExistence type="predicted"/>
<gene>
    <name evidence="2" type="ORF">FQA47_004799</name>
</gene>
<dbReference type="AlphaFoldDB" id="A0A834BRA6"/>
<feature type="region of interest" description="Disordered" evidence="1">
    <location>
        <begin position="1"/>
        <end position="47"/>
    </location>
</feature>
<organism evidence="2 3">
    <name type="scientific">Oryzias melastigma</name>
    <name type="common">Marine medaka</name>
    <dbReference type="NCBI Taxonomy" id="30732"/>
    <lineage>
        <taxon>Eukaryota</taxon>
        <taxon>Metazoa</taxon>
        <taxon>Chordata</taxon>
        <taxon>Craniata</taxon>
        <taxon>Vertebrata</taxon>
        <taxon>Euteleostomi</taxon>
        <taxon>Actinopterygii</taxon>
        <taxon>Neopterygii</taxon>
        <taxon>Teleostei</taxon>
        <taxon>Neoteleostei</taxon>
        <taxon>Acanthomorphata</taxon>
        <taxon>Ovalentaria</taxon>
        <taxon>Atherinomorphae</taxon>
        <taxon>Beloniformes</taxon>
        <taxon>Adrianichthyidae</taxon>
        <taxon>Oryziinae</taxon>
        <taxon>Oryzias</taxon>
    </lineage>
</organism>
<dbReference type="EMBL" id="WKFB01000769">
    <property type="protein sequence ID" value="KAF6718213.1"/>
    <property type="molecule type" value="Genomic_DNA"/>
</dbReference>